<keyword evidence="3" id="KW-1185">Reference proteome</keyword>
<feature type="region of interest" description="Disordered" evidence="1">
    <location>
        <begin position="1"/>
        <end position="30"/>
    </location>
</feature>
<evidence type="ECO:0000313" key="2">
    <source>
        <dbReference type="EMBL" id="RUS82711.1"/>
    </source>
</evidence>
<dbReference type="SUPFAM" id="SSF50494">
    <property type="entry name" value="Trypsin-like serine proteases"/>
    <property type="match status" value="1"/>
</dbReference>
<comment type="caution">
    <text evidence="2">The sequence shown here is derived from an EMBL/GenBank/DDBJ whole genome shotgun (WGS) entry which is preliminary data.</text>
</comment>
<dbReference type="Proteomes" id="UP000271974">
    <property type="component" value="Unassembled WGS sequence"/>
</dbReference>
<dbReference type="OrthoDB" id="10038545at2759"/>
<protein>
    <recommendedName>
        <fullName evidence="4">Peptidase S1 domain-containing protein</fullName>
    </recommendedName>
</protein>
<dbReference type="EMBL" id="RQTK01000275">
    <property type="protein sequence ID" value="RUS82711.1"/>
    <property type="molecule type" value="Genomic_DNA"/>
</dbReference>
<name>A0A3S0ZPH3_ELYCH</name>
<evidence type="ECO:0008006" key="4">
    <source>
        <dbReference type="Google" id="ProtNLM"/>
    </source>
</evidence>
<dbReference type="InterPro" id="IPR009003">
    <property type="entry name" value="Peptidase_S1_PA"/>
</dbReference>
<gene>
    <name evidence="2" type="ORF">EGW08_009548</name>
</gene>
<accession>A0A3S0ZPH3</accession>
<dbReference type="AlphaFoldDB" id="A0A3S0ZPH3"/>
<evidence type="ECO:0000313" key="3">
    <source>
        <dbReference type="Proteomes" id="UP000271974"/>
    </source>
</evidence>
<reference evidence="2 3" key="1">
    <citation type="submission" date="2019-01" db="EMBL/GenBank/DDBJ databases">
        <title>A draft genome assembly of the solar-powered sea slug Elysia chlorotica.</title>
        <authorList>
            <person name="Cai H."/>
            <person name="Li Q."/>
            <person name="Fang X."/>
            <person name="Li J."/>
            <person name="Curtis N.E."/>
            <person name="Altenburger A."/>
            <person name="Shibata T."/>
            <person name="Feng M."/>
            <person name="Maeda T."/>
            <person name="Schwartz J.A."/>
            <person name="Shigenobu S."/>
            <person name="Lundholm N."/>
            <person name="Nishiyama T."/>
            <person name="Yang H."/>
            <person name="Hasebe M."/>
            <person name="Li S."/>
            <person name="Pierce S.K."/>
            <person name="Wang J."/>
        </authorList>
    </citation>
    <scope>NUCLEOTIDE SEQUENCE [LARGE SCALE GENOMIC DNA]</scope>
    <source>
        <strain evidence="2">EC2010</strain>
        <tissue evidence="2">Whole organism of an adult</tissue>
    </source>
</reference>
<sequence length="339" mass="38159">MAQSYVHPDGGQHECEILGSGPESEESESNWKACEKNPGHEDFISAQDFIDNYMTRVKTDKLRDRLKAMLDLTVRLRVNWTSPSRPDGYIFSHARGRDKLRLGSGLIWGVKDPVSNKPCLCSGCDGKTGIKSWKFKVRTARHVVYDTEEATKTKVDLFYDGYSCKAGDRMVTLRGLEVVRSDPDMDCCYMLCVSHDEALAERIKSASCCLWDRLDENPDLHASDLDFLLSGGRGADHALIVSHPHGQPKKISLGELRDGEPHHAEYNAATCPGSSGASVFRFVTGRVYVSWFLPIHSGSFSTPYTQQPHQLSLLTRFLNKLRGREVRLDQCNYGNWWLL</sequence>
<evidence type="ECO:0000256" key="1">
    <source>
        <dbReference type="SAM" id="MobiDB-lite"/>
    </source>
</evidence>
<organism evidence="2 3">
    <name type="scientific">Elysia chlorotica</name>
    <name type="common">Eastern emerald elysia</name>
    <name type="synonym">Sea slug</name>
    <dbReference type="NCBI Taxonomy" id="188477"/>
    <lineage>
        <taxon>Eukaryota</taxon>
        <taxon>Metazoa</taxon>
        <taxon>Spiralia</taxon>
        <taxon>Lophotrochozoa</taxon>
        <taxon>Mollusca</taxon>
        <taxon>Gastropoda</taxon>
        <taxon>Heterobranchia</taxon>
        <taxon>Euthyneura</taxon>
        <taxon>Panpulmonata</taxon>
        <taxon>Sacoglossa</taxon>
        <taxon>Placobranchoidea</taxon>
        <taxon>Plakobranchidae</taxon>
        <taxon>Elysia</taxon>
    </lineage>
</organism>
<proteinExistence type="predicted"/>